<evidence type="ECO:0000313" key="2">
    <source>
        <dbReference type="Proteomes" id="UP000814033"/>
    </source>
</evidence>
<reference evidence="1" key="1">
    <citation type="submission" date="2021-02" db="EMBL/GenBank/DDBJ databases">
        <authorList>
            <consortium name="DOE Joint Genome Institute"/>
            <person name="Ahrendt S."/>
            <person name="Looney B.P."/>
            <person name="Miyauchi S."/>
            <person name="Morin E."/>
            <person name="Drula E."/>
            <person name="Courty P.E."/>
            <person name="Chicoki N."/>
            <person name="Fauchery L."/>
            <person name="Kohler A."/>
            <person name="Kuo A."/>
            <person name="Labutti K."/>
            <person name="Pangilinan J."/>
            <person name="Lipzen A."/>
            <person name="Riley R."/>
            <person name="Andreopoulos W."/>
            <person name="He G."/>
            <person name="Johnson J."/>
            <person name="Barry K.W."/>
            <person name="Grigoriev I.V."/>
            <person name="Nagy L."/>
            <person name="Hibbett D."/>
            <person name="Henrissat B."/>
            <person name="Matheny P.B."/>
            <person name="Labbe J."/>
            <person name="Martin F."/>
        </authorList>
    </citation>
    <scope>NUCLEOTIDE SEQUENCE</scope>
    <source>
        <strain evidence="1">FP105234-sp</strain>
    </source>
</reference>
<accession>A0ACB8R3C0</accession>
<organism evidence="1 2">
    <name type="scientific">Auriscalpium vulgare</name>
    <dbReference type="NCBI Taxonomy" id="40419"/>
    <lineage>
        <taxon>Eukaryota</taxon>
        <taxon>Fungi</taxon>
        <taxon>Dikarya</taxon>
        <taxon>Basidiomycota</taxon>
        <taxon>Agaricomycotina</taxon>
        <taxon>Agaricomycetes</taxon>
        <taxon>Russulales</taxon>
        <taxon>Auriscalpiaceae</taxon>
        <taxon>Auriscalpium</taxon>
    </lineage>
</organism>
<dbReference type="Proteomes" id="UP000814033">
    <property type="component" value="Unassembled WGS sequence"/>
</dbReference>
<gene>
    <name evidence="1" type="ORF">FA95DRAFT_1613309</name>
</gene>
<sequence length="441" mass="47257">MQEPPGPSGDEPPPAHIASPQLMNIDVAESAIIVDTASEPPVLLFSIDGVADTGPSVPSIPGTDIIVKLPNTGQPYWTLHPVLKIPTHTHLCPECIAFINHQGPGHPSWPLVQDQQRIHQHAQYESGVSRGLAHAAERIATAEDVHRRVEDNVQRLICQRDVARDSDAASQERIANLQSQLEAIRLEHAELVRDHADAERALDHARALPRARSPIADASSISSSRRRSPRRASKKRRRASPMPSGDAPPRAQAPHADALPAPHHVPQSWTAVPQAAIHGALWATWVPITTDDVHFAIGRAASDASATACIRELATSASGLALDKRTTVMHFLIHQWGAHRNTLATAHGSTNGSTPSTTPSIGSTWEGRASSHDNRGNQASSSTIRPMAPASHTPTASPVSHTPTAWTTVKPATLATPPITTTAAPRPRRSRAPTYDAPIED</sequence>
<dbReference type="EMBL" id="MU276474">
    <property type="protein sequence ID" value="KAI0038533.1"/>
    <property type="molecule type" value="Genomic_DNA"/>
</dbReference>
<name>A0ACB8R3C0_9AGAM</name>
<reference evidence="1" key="2">
    <citation type="journal article" date="2022" name="New Phytol.">
        <title>Evolutionary transition to the ectomycorrhizal habit in the genomes of a hyperdiverse lineage of mushroom-forming fungi.</title>
        <authorList>
            <person name="Looney B."/>
            <person name="Miyauchi S."/>
            <person name="Morin E."/>
            <person name="Drula E."/>
            <person name="Courty P.E."/>
            <person name="Kohler A."/>
            <person name="Kuo A."/>
            <person name="LaButti K."/>
            <person name="Pangilinan J."/>
            <person name="Lipzen A."/>
            <person name="Riley R."/>
            <person name="Andreopoulos W."/>
            <person name="He G."/>
            <person name="Johnson J."/>
            <person name="Nolan M."/>
            <person name="Tritt A."/>
            <person name="Barry K.W."/>
            <person name="Grigoriev I.V."/>
            <person name="Nagy L.G."/>
            <person name="Hibbett D."/>
            <person name="Henrissat B."/>
            <person name="Matheny P.B."/>
            <person name="Labbe J."/>
            <person name="Martin F.M."/>
        </authorList>
    </citation>
    <scope>NUCLEOTIDE SEQUENCE</scope>
    <source>
        <strain evidence="1">FP105234-sp</strain>
    </source>
</reference>
<evidence type="ECO:0000313" key="1">
    <source>
        <dbReference type="EMBL" id="KAI0038533.1"/>
    </source>
</evidence>
<protein>
    <submittedName>
        <fullName evidence="1">Uncharacterized protein</fullName>
    </submittedName>
</protein>
<proteinExistence type="predicted"/>
<comment type="caution">
    <text evidence="1">The sequence shown here is derived from an EMBL/GenBank/DDBJ whole genome shotgun (WGS) entry which is preliminary data.</text>
</comment>
<keyword evidence="2" id="KW-1185">Reference proteome</keyword>